<dbReference type="InterPro" id="IPR025287">
    <property type="entry name" value="WAK_GUB"/>
</dbReference>
<reference evidence="6" key="2">
    <citation type="journal article" date="2017" name="Nat. Plants">
        <title>The Aegilops tauschii genome reveals multiple impacts of transposons.</title>
        <authorList>
            <person name="Zhao G."/>
            <person name="Zou C."/>
            <person name="Li K."/>
            <person name="Wang K."/>
            <person name="Li T."/>
            <person name="Gao L."/>
            <person name="Zhang X."/>
            <person name="Wang H."/>
            <person name="Yang Z."/>
            <person name="Liu X."/>
            <person name="Jiang W."/>
            <person name="Mao L."/>
            <person name="Kong X."/>
            <person name="Jiao Y."/>
            <person name="Jia J."/>
        </authorList>
    </citation>
    <scope>NUCLEOTIDE SEQUENCE [LARGE SCALE GENOMIC DNA]</scope>
    <source>
        <strain evidence="6">cv. AL8/78</strain>
    </source>
</reference>
<reference evidence="5" key="4">
    <citation type="submission" date="2019-03" db="UniProtKB">
        <authorList>
            <consortium name="EnsemblPlants"/>
        </authorList>
    </citation>
    <scope>IDENTIFICATION</scope>
</reference>
<dbReference type="AlphaFoldDB" id="A0A453M4Q7"/>
<comment type="subcellular location">
    <subcellularLocation>
        <location evidence="1">Membrane</location>
        <topology evidence="1">Single-pass membrane protein</topology>
    </subcellularLocation>
</comment>
<name>A0A453M4Q7_AEGTS</name>
<sequence>MVRNRTASKLAKKEKQIARRNMHMPTPSQSRLLALPVQLLLILAGAAAMARAEELAEQPPITRPGCPDKCGNMSIPFPFGLMPGCFREGFQVTCDHSVDPPRAFLADTDTNRITVTDSDASAASDAAAYPGYTNTSYFPVELVDMSADRSQARAYGPITSGCSTNSTQYRFQTQAMTLGNGIT</sequence>
<dbReference type="Gramene" id="AET5Gv21041100.5">
    <property type="protein sequence ID" value="AET5Gv21041100.5"/>
    <property type="gene ID" value="AET5Gv21041100"/>
</dbReference>
<dbReference type="PANTHER" id="PTHR33491">
    <property type="entry name" value="OSJNBA0016N04.9 PROTEIN"/>
    <property type="match status" value="1"/>
</dbReference>
<dbReference type="GO" id="GO:0030247">
    <property type="term" value="F:polysaccharide binding"/>
    <property type="evidence" value="ECO:0007669"/>
    <property type="project" value="InterPro"/>
</dbReference>
<dbReference type="Pfam" id="PF13947">
    <property type="entry name" value="GUB_WAK_bind"/>
    <property type="match status" value="1"/>
</dbReference>
<feature type="region of interest" description="Disordered" evidence="3">
    <location>
        <begin position="1"/>
        <end position="25"/>
    </location>
</feature>
<dbReference type="GO" id="GO:0016020">
    <property type="term" value="C:membrane"/>
    <property type="evidence" value="ECO:0007669"/>
    <property type="project" value="UniProtKB-SubCell"/>
</dbReference>
<feature type="domain" description="Wall-associated receptor kinase galacturonan-binding" evidence="4">
    <location>
        <begin position="66"/>
        <end position="118"/>
    </location>
</feature>
<evidence type="ECO:0000259" key="4">
    <source>
        <dbReference type="Pfam" id="PF13947"/>
    </source>
</evidence>
<evidence type="ECO:0000313" key="5">
    <source>
        <dbReference type="EnsemblPlants" id="AET5Gv21041100.5"/>
    </source>
</evidence>
<evidence type="ECO:0000313" key="6">
    <source>
        <dbReference type="Proteomes" id="UP000015105"/>
    </source>
</evidence>
<dbReference type="Proteomes" id="UP000015105">
    <property type="component" value="Chromosome 5D"/>
</dbReference>
<protein>
    <recommendedName>
        <fullName evidence="4">Wall-associated receptor kinase galacturonan-binding domain-containing protein</fullName>
    </recommendedName>
</protein>
<reference evidence="5" key="5">
    <citation type="journal article" date="2021" name="G3 (Bethesda)">
        <title>Aegilops tauschii genome assembly Aet v5.0 features greater sequence contiguity and improved annotation.</title>
        <authorList>
            <person name="Wang L."/>
            <person name="Zhu T."/>
            <person name="Rodriguez J.C."/>
            <person name="Deal K.R."/>
            <person name="Dubcovsky J."/>
            <person name="McGuire P.E."/>
            <person name="Lux T."/>
            <person name="Spannagl M."/>
            <person name="Mayer K.F.X."/>
            <person name="Baldrich P."/>
            <person name="Meyers B.C."/>
            <person name="Huo N."/>
            <person name="Gu Y.Q."/>
            <person name="Zhou H."/>
            <person name="Devos K.M."/>
            <person name="Bennetzen J.L."/>
            <person name="Unver T."/>
            <person name="Budak H."/>
            <person name="Gulick P.J."/>
            <person name="Galiba G."/>
            <person name="Kalapos B."/>
            <person name="Nelson D.R."/>
            <person name="Li P."/>
            <person name="You F.M."/>
            <person name="Luo M.C."/>
            <person name="Dvorak J."/>
        </authorList>
    </citation>
    <scope>NUCLEOTIDE SEQUENCE [LARGE SCALE GENOMIC DNA]</scope>
    <source>
        <strain evidence="5">cv. AL8/78</strain>
    </source>
</reference>
<proteinExistence type="predicted"/>
<organism evidence="5 6">
    <name type="scientific">Aegilops tauschii subsp. strangulata</name>
    <name type="common">Goatgrass</name>
    <dbReference type="NCBI Taxonomy" id="200361"/>
    <lineage>
        <taxon>Eukaryota</taxon>
        <taxon>Viridiplantae</taxon>
        <taxon>Streptophyta</taxon>
        <taxon>Embryophyta</taxon>
        <taxon>Tracheophyta</taxon>
        <taxon>Spermatophyta</taxon>
        <taxon>Magnoliopsida</taxon>
        <taxon>Liliopsida</taxon>
        <taxon>Poales</taxon>
        <taxon>Poaceae</taxon>
        <taxon>BOP clade</taxon>
        <taxon>Pooideae</taxon>
        <taxon>Triticodae</taxon>
        <taxon>Triticeae</taxon>
        <taxon>Triticinae</taxon>
        <taxon>Aegilops</taxon>
    </lineage>
</organism>
<keyword evidence="2" id="KW-0732">Signal</keyword>
<evidence type="ECO:0000256" key="3">
    <source>
        <dbReference type="SAM" id="MobiDB-lite"/>
    </source>
</evidence>
<evidence type="ECO:0000256" key="2">
    <source>
        <dbReference type="ARBA" id="ARBA00022729"/>
    </source>
</evidence>
<dbReference type="EnsemblPlants" id="AET5Gv21041100.5">
    <property type="protein sequence ID" value="AET5Gv21041100.5"/>
    <property type="gene ID" value="AET5Gv21041100"/>
</dbReference>
<evidence type="ECO:0000256" key="1">
    <source>
        <dbReference type="ARBA" id="ARBA00004167"/>
    </source>
</evidence>
<accession>A0A453M4Q7</accession>
<keyword evidence="6" id="KW-1185">Reference proteome</keyword>
<reference evidence="5" key="3">
    <citation type="journal article" date="2017" name="Nature">
        <title>Genome sequence of the progenitor of the wheat D genome Aegilops tauschii.</title>
        <authorList>
            <person name="Luo M.C."/>
            <person name="Gu Y.Q."/>
            <person name="Puiu D."/>
            <person name="Wang H."/>
            <person name="Twardziok S.O."/>
            <person name="Deal K.R."/>
            <person name="Huo N."/>
            <person name="Zhu T."/>
            <person name="Wang L."/>
            <person name="Wang Y."/>
            <person name="McGuire P.E."/>
            <person name="Liu S."/>
            <person name="Long H."/>
            <person name="Ramasamy R.K."/>
            <person name="Rodriguez J.C."/>
            <person name="Van S.L."/>
            <person name="Yuan L."/>
            <person name="Wang Z."/>
            <person name="Xia Z."/>
            <person name="Xiao L."/>
            <person name="Anderson O.D."/>
            <person name="Ouyang S."/>
            <person name="Liang Y."/>
            <person name="Zimin A.V."/>
            <person name="Pertea G."/>
            <person name="Qi P."/>
            <person name="Bennetzen J.L."/>
            <person name="Dai X."/>
            <person name="Dawson M.W."/>
            <person name="Muller H.G."/>
            <person name="Kugler K."/>
            <person name="Rivarola-Duarte L."/>
            <person name="Spannagl M."/>
            <person name="Mayer K.F.X."/>
            <person name="Lu F.H."/>
            <person name="Bevan M.W."/>
            <person name="Leroy P."/>
            <person name="Li P."/>
            <person name="You F.M."/>
            <person name="Sun Q."/>
            <person name="Liu Z."/>
            <person name="Lyons E."/>
            <person name="Wicker T."/>
            <person name="Salzberg S.L."/>
            <person name="Devos K.M."/>
            <person name="Dvorak J."/>
        </authorList>
    </citation>
    <scope>NUCLEOTIDE SEQUENCE [LARGE SCALE GENOMIC DNA]</scope>
    <source>
        <strain evidence="5">cv. AL8/78</strain>
    </source>
</reference>
<reference evidence="6" key="1">
    <citation type="journal article" date="2014" name="Science">
        <title>Ancient hybridizations among the ancestral genomes of bread wheat.</title>
        <authorList>
            <consortium name="International Wheat Genome Sequencing Consortium,"/>
            <person name="Marcussen T."/>
            <person name="Sandve S.R."/>
            <person name="Heier L."/>
            <person name="Spannagl M."/>
            <person name="Pfeifer M."/>
            <person name="Jakobsen K.S."/>
            <person name="Wulff B.B."/>
            <person name="Steuernagel B."/>
            <person name="Mayer K.F."/>
            <person name="Olsen O.A."/>
        </authorList>
    </citation>
    <scope>NUCLEOTIDE SEQUENCE [LARGE SCALE GENOMIC DNA]</scope>
    <source>
        <strain evidence="6">cv. AL8/78</strain>
    </source>
</reference>